<protein>
    <submittedName>
        <fullName evidence="2">Procyclic acidic repetitive family protein</fullName>
    </submittedName>
</protein>
<accession>A0ABY4ZAL0</accession>
<feature type="compositionally biased region" description="Low complexity" evidence="1">
    <location>
        <begin position="159"/>
        <end position="173"/>
    </location>
</feature>
<evidence type="ECO:0000313" key="2">
    <source>
        <dbReference type="EMBL" id="USQ85990.1"/>
    </source>
</evidence>
<organism evidence="2 3">
    <name type="scientific">Streptomyces phaeoluteigriseus</name>
    <dbReference type="NCBI Taxonomy" id="114686"/>
    <lineage>
        <taxon>Bacteria</taxon>
        <taxon>Bacillati</taxon>
        <taxon>Actinomycetota</taxon>
        <taxon>Actinomycetes</taxon>
        <taxon>Kitasatosporales</taxon>
        <taxon>Streptomycetaceae</taxon>
        <taxon>Streptomyces</taxon>
        <taxon>Streptomyces aurantiacus group</taxon>
    </lineage>
</organism>
<name>A0ABY4ZAL0_9ACTN</name>
<feature type="compositionally biased region" description="Basic and acidic residues" evidence="1">
    <location>
        <begin position="64"/>
        <end position="76"/>
    </location>
</feature>
<sequence>MSTESADSTAGRVQAAGQTVKEQASATAGQAGKAAGEVAGTALDQAKTVAGEARQQAGSAVGDLRGRVTEEVEGQTRRAAGTVRQWADDLVELAGNAPGGSPARSLVSQVADGGHRAADYLDDHGVEGMAEDVKGFARRRPGAFLASAALAGFAVGRMAKAGSKAQSGQGSQQDPIPVWRGRSPGMPERTVRPEPQSYPHGAVQPEPGPYPQGTVRPEPRPYPEV</sequence>
<dbReference type="EMBL" id="CP099468">
    <property type="protein sequence ID" value="USQ85990.1"/>
    <property type="molecule type" value="Genomic_DNA"/>
</dbReference>
<reference evidence="2" key="1">
    <citation type="submission" date="2022-06" db="EMBL/GenBank/DDBJ databases">
        <title>Complete genome sequence of soil microorganisms Streptomyces sp. Qhu-M197 isolated from Alpine meadows habitats on the Tibetan Plateau.</title>
        <authorList>
            <person name="Zhang B."/>
            <person name="Xiang X."/>
            <person name="Fan J."/>
        </authorList>
    </citation>
    <scope>NUCLEOTIDE SEQUENCE</scope>
    <source>
        <strain evidence="2">Qhu-M197</strain>
    </source>
</reference>
<keyword evidence="3" id="KW-1185">Reference proteome</keyword>
<dbReference type="Proteomes" id="UP001056374">
    <property type="component" value="Chromosome"/>
</dbReference>
<evidence type="ECO:0000313" key="3">
    <source>
        <dbReference type="Proteomes" id="UP001056374"/>
    </source>
</evidence>
<feature type="region of interest" description="Disordered" evidence="1">
    <location>
        <begin position="159"/>
        <end position="225"/>
    </location>
</feature>
<evidence type="ECO:0000256" key="1">
    <source>
        <dbReference type="SAM" id="MobiDB-lite"/>
    </source>
</evidence>
<feature type="region of interest" description="Disordered" evidence="1">
    <location>
        <begin position="1"/>
        <end position="36"/>
    </location>
</feature>
<gene>
    <name evidence="2" type="ORF">NFX46_21060</name>
</gene>
<feature type="region of interest" description="Disordered" evidence="1">
    <location>
        <begin position="48"/>
        <end position="80"/>
    </location>
</feature>
<proteinExistence type="predicted"/>
<dbReference type="RefSeq" id="WP_252551267.1">
    <property type="nucleotide sequence ID" value="NZ_CP099468.1"/>
</dbReference>
<feature type="compositionally biased region" description="Low complexity" evidence="1">
    <location>
        <begin position="24"/>
        <end position="36"/>
    </location>
</feature>